<sequence>MHAERSQPKNTSHIPTHKNFSPALPPSCTVPLQPCHLESAQVTIRAFKLGECMYLVSPVFVGRIPLFSVLKPDESFRLIPYCLANELSSL</sequence>
<dbReference type="EMBL" id="BGPR01018231">
    <property type="protein sequence ID" value="GBN78567.1"/>
    <property type="molecule type" value="Genomic_DNA"/>
</dbReference>
<reference evidence="2 3" key="1">
    <citation type="journal article" date="2019" name="Sci. Rep.">
        <title>Orb-weaving spider Araneus ventricosus genome elucidates the spidroin gene catalogue.</title>
        <authorList>
            <person name="Kono N."/>
            <person name="Nakamura H."/>
            <person name="Ohtoshi R."/>
            <person name="Moran D.A.P."/>
            <person name="Shinohara A."/>
            <person name="Yoshida Y."/>
            <person name="Fujiwara M."/>
            <person name="Mori M."/>
            <person name="Tomita M."/>
            <person name="Arakawa K."/>
        </authorList>
    </citation>
    <scope>NUCLEOTIDE SEQUENCE [LARGE SCALE GENOMIC DNA]</scope>
</reference>
<organism evidence="2 3">
    <name type="scientific">Araneus ventricosus</name>
    <name type="common">Orbweaver spider</name>
    <name type="synonym">Epeira ventricosa</name>
    <dbReference type="NCBI Taxonomy" id="182803"/>
    <lineage>
        <taxon>Eukaryota</taxon>
        <taxon>Metazoa</taxon>
        <taxon>Ecdysozoa</taxon>
        <taxon>Arthropoda</taxon>
        <taxon>Chelicerata</taxon>
        <taxon>Arachnida</taxon>
        <taxon>Araneae</taxon>
        <taxon>Araneomorphae</taxon>
        <taxon>Entelegynae</taxon>
        <taxon>Araneoidea</taxon>
        <taxon>Araneidae</taxon>
        <taxon>Araneus</taxon>
    </lineage>
</organism>
<gene>
    <name evidence="2" type="ORF">AVEN_133954_1</name>
</gene>
<comment type="caution">
    <text evidence="2">The sequence shown here is derived from an EMBL/GenBank/DDBJ whole genome shotgun (WGS) entry which is preliminary data.</text>
</comment>
<feature type="region of interest" description="Disordered" evidence="1">
    <location>
        <begin position="1"/>
        <end position="20"/>
    </location>
</feature>
<dbReference type="Proteomes" id="UP000499080">
    <property type="component" value="Unassembled WGS sequence"/>
</dbReference>
<evidence type="ECO:0000313" key="3">
    <source>
        <dbReference type="Proteomes" id="UP000499080"/>
    </source>
</evidence>
<keyword evidence="3" id="KW-1185">Reference proteome</keyword>
<dbReference type="AlphaFoldDB" id="A0A4Y2RRX7"/>
<protein>
    <submittedName>
        <fullName evidence="2">Uncharacterized protein</fullName>
    </submittedName>
</protein>
<proteinExistence type="predicted"/>
<evidence type="ECO:0000256" key="1">
    <source>
        <dbReference type="SAM" id="MobiDB-lite"/>
    </source>
</evidence>
<accession>A0A4Y2RRX7</accession>
<evidence type="ECO:0000313" key="2">
    <source>
        <dbReference type="EMBL" id="GBN78567.1"/>
    </source>
</evidence>
<name>A0A4Y2RRX7_ARAVE</name>